<evidence type="ECO:0000313" key="4">
    <source>
        <dbReference type="Ensembl" id="ENSUAMP00000033283.1"/>
    </source>
</evidence>
<evidence type="ECO:0000256" key="1">
    <source>
        <dbReference type="ARBA" id="ARBA00022703"/>
    </source>
</evidence>
<reference evidence="5" key="1">
    <citation type="submission" date="2016-06" db="EMBL/GenBank/DDBJ databases">
        <title>De novo assembly and RNA-Seq shows season-dependent expression and editing in black bear kidneys.</title>
        <authorList>
            <person name="Korstanje R."/>
            <person name="Srivastava A."/>
            <person name="Sarsani V.K."/>
            <person name="Sheehan S.M."/>
            <person name="Seger R.L."/>
            <person name="Barter M.E."/>
            <person name="Lindqvist C."/>
            <person name="Brody L.C."/>
            <person name="Mullikin J.C."/>
        </authorList>
    </citation>
    <scope>NUCLEOTIDE SEQUENCE [LARGE SCALE GENOMIC DNA]</scope>
</reference>
<dbReference type="PROSITE" id="PS51135">
    <property type="entry name" value="CIDE_N"/>
    <property type="match status" value="1"/>
</dbReference>
<evidence type="ECO:0000259" key="3">
    <source>
        <dbReference type="PROSITE" id="PS51135"/>
    </source>
</evidence>
<dbReference type="PANTHER" id="PTHR12306">
    <property type="entry name" value="CELL DEATH ACTIVATOR CIDE"/>
    <property type="match status" value="1"/>
</dbReference>
<protein>
    <recommendedName>
        <fullName evidence="3">CIDE-N domain-containing protein</fullName>
    </recommendedName>
</protein>
<dbReference type="Gene3D" id="3.10.20.10">
    <property type="match status" value="1"/>
</dbReference>
<dbReference type="GO" id="GO:0042981">
    <property type="term" value="P:regulation of apoptotic process"/>
    <property type="evidence" value="ECO:0007669"/>
    <property type="project" value="TreeGrafter"/>
</dbReference>
<organism evidence="4 5">
    <name type="scientific">Ursus americanus</name>
    <name type="common">American black bear</name>
    <name type="synonym">Euarctos americanus</name>
    <dbReference type="NCBI Taxonomy" id="9643"/>
    <lineage>
        <taxon>Eukaryota</taxon>
        <taxon>Metazoa</taxon>
        <taxon>Chordata</taxon>
        <taxon>Craniata</taxon>
        <taxon>Vertebrata</taxon>
        <taxon>Euteleostomi</taxon>
        <taxon>Mammalia</taxon>
        <taxon>Eutheria</taxon>
        <taxon>Laurasiatheria</taxon>
        <taxon>Carnivora</taxon>
        <taxon>Caniformia</taxon>
        <taxon>Ursidae</taxon>
        <taxon>Ursus</taxon>
    </lineage>
</organism>
<dbReference type="GO" id="GO:0006915">
    <property type="term" value="P:apoptotic process"/>
    <property type="evidence" value="ECO:0007669"/>
    <property type="project" value="UniProtKB-UniRule"/>
</dbReference>
<keyword evidence="1 2" id="KW-0053">Apoptosis</keyword>
<feature type="domain" description="CIDE-N" evidence="3">
    <location>
        <begin position="33"/>
        <end position="109"/>
    </location>
</feature>
<name>A0A452SKX9_URSAM</name>
<sequence length="208" mass="23880">MNIYFYSLPLYARSSLLNTELLPFYFFKILFLSNLYTQSSLWPVSNMNSEFTATCQELLDKVMETPQLTEVLRMVLEEDGTSMESKDFFQLLEDDTCLMVLDFGKSWTPEGMGAVKWPRPGEHQAQKGHHPHHLQHIEAKPLELLWQPNIKATFYKLYPMSCDSQGPGLKKVLSLGQMLLGISSTLHHAVEGAKQWEQQQQEGGLHPY</sequence>
<dbReference type="SMART" id="SM00266">
    <property type="entry name" value="CAD"/>
    <property type="match status" value="1"/>
</dbReference>
<evidence type="ECO:0000313" key="5">
    <source>
        <dbReference type="Proteomes" id="UP000291022"/>
    </source>
</evidence>
<dbReference type="InterPro" id="IPR003508">
    <property type="entry name" value="CIDE-N_dom"/>
</dbReference>
<proteinExistence type="predicted"/>
<evidence type="ECO:0000256" key="2">
    <source>
        <dbReference type="PROSITE-ProRule" id="PRU00447"/>
    </source>
</evidence>
<dbReference type="PANTHER" id="PTHR12306:SF10">
    <property type="entry name" value="LIPID TRANSFERASE CIDEB"/>
    <property type="match status" value="1"/>
</dbReference>
<keyword evidence="5" id="KW-1185">Reference proteome</keyword>
<reference evidence="4" key="3">
    <citation type="submission" date="2025-09" db="UniProtKB">
        <authorList>
            <consortium name="Ensembl"/>
        </authorList>
    </citation>
    <scope>IDENTIFICATION</scope>
</reference>
<dbReference type="SUPFAM" id="SSF54277">
    <property type="entry name" value="CAD &amp; PB1 domains"/>
    <property type="match status" value="1"/>
</dbReference>
<dbReference type="Proteomes" id="UP000291022">
    <property type="component" value="Unassembled WGS sequence"/>
</dbReference>
<dbReference type="Ensembl" id="ENSUAMT00000037087.1">
    <property type="protein sequence ID" value="ENSUAMP00000033283.1"/>
    <property type="gene ID" value="ENSUAMG00000025373.1"/>
</dbReference>
<dbReference type="GeneTree" id="ENSGT00390000018596"/>
<dbReference type="AlphaFoldDB" id="A0A452SKX9"/>
<dbReference type="Pfam" id="PF02017">
    <property type="entry name" value="CIDE-N"/>
    <property type="match status" value="1"/>
</dbReference>
<accession>A0A452SKX9</accession>
<reference evidence="4" key="2">
    <citation type="submission" date="2025-08" db="UniProtKB">
        <authorList>
            <consortium name="Ensembl"/>
        </authorList>
    </citation>
    <scope>IDENTIFICATION</scope>
</reference>
<dbReference type="STRING" id="9643.ENSUAMP00000033283"/>